<evidence type="ECO:0000256" key="8">
    <source>
        <dbReference type="SAM" id="Phobius"/>
    </source>
</evidence>
<comment type="subcellular location">
    <subcellularLocation>
        <location evidence="1">Cell membrane</location>
        <topology evidence="1">Multi-pass membrane protein</topology>
    </subcellularLocation>
</comment>
<keyword evidence="3" id="KW-0813">Transport</keyword>
<protein>
    <submittedName>
        <fullName evidence="9">AEC family transporter</fullName>
    </submittedName>
</protein>
<dbReference type="OrthoDB" id="9798064at2"/>
<evidence type="ECO:0000313" key="9">
    <source>
        <dbReference type="EMBL" id="QAT61048.1"/>
    </source>
</evidence>
<dbReference type="RefSeq" id="WP_114217876.1">
    <property type="nucleotide sequence ID" value="NZ_CP035282.1"/>
</dbReference>
<dbReference type="KEGG" id="spoa:EQM13_05345"/>
<dbReference type="GO" id="GO:0055085">
    <property type="term" value="P:transmembrane transport"/>
    <property type="evidence" value="ECO:0007669"/>
    <property type="project" value="InterPro"/>
</dbReference>
<feature type="transmembrane region" description="Helical" evidence="8">
    <location>
        <begin position="196"/>
        <end position="214"/>
    </location>
</feature>
<evidence type="ECO:0000256" key="3">
    <source>
        <dbReference type="ARBA" id="ARBA00022448"/>
    </source>
</evidence>
<organism evidence="9 10">
    <name type="scientific">Acidilutibacter cellobiosedens</name>
    <dbReference type="NCBI Taxonomy" id="2507161"/>
    <lineage>
        <taxon>Bacteria</taxon>
        <taxon>Bacillati</taxon>
        <taxon>Bacillota</taxon>
        <taxon>Tissierellia</taxon>
        <taxon>Tissierellales</taxon>
        <taxon>Acidilutibacteraceae</taxon>
        <taxon>Acidilutibacter</taxon>
    </lineage>
</organism>
<dbReference type="InterPro" id="IPR038770">
    <property type="entry name" value="Na+/solute_symporter_sf"/>
</dbReference>
<feature type="transmembrane region" description="Helical" evidence="8">
    <location>
        <begin position="6"/>
        <end position="25"/>
    </location>
</feature>
<evidence type="ECO:0000256" key="6">
    <source>
        <dbReference type="ARBA" id="ARBA00022989"/>
    </source>
</evidence>
<dbReference type="EMBL" id="CP035282">
    <property type="protein sequence ID" value="QAT61048.1"/>
    <property type="molecule type" value="Genomic_DNA"/>
</dbReference>
<keyword evidence="5 8" id="KW-0812">Transmembrane</keyword>
<dbReference type="PANTHER" id="PTHR36838">
    <property type="entry name" value="AUXIN EFFLUX CARRIER FAMILY PROTEIN"/>
    <property type="match status" value="1"/>
</dbReference>
<dbReference type="Pfam" id="PF03547">
    <property type="entry name" value="Mem_trans"/>
    <property type="match status" value="1"/>
</dbReference>
<evidence type="ECO:0000256" key="1">
    <source>
        <dbReference type="ARBA" id="ARBA00004651"/>
    </source>
</evidence>
<feature type="transmembrane region" description="Helical" evidence="8">
    <location>
        <begin position="253"/>
        <end position="271"/>
    </location>
</feature>
<evidence type="ECO:0000256" key="4">
    <source>
        <dbReference type="ARBA" id="ARBA00022475"/>
    </source>
</evidence>
<feature type="transmembrane region" description="Helical" evidence="8">
    <location>
        <begin position="221"/>
        <end position="241"/>
    </location>
</feature>
<keyword evidence="6 8" id="KW-1133">Transmembrane helix</keyword>
<accession>A0A410QAZ7</accession>
<evidence type="ECO:0000256" key="7">
    <source>
        <dbReference type="ARBA" id="ARBA00023136"/>
    </source>
</evidence>
<dbReference type="PANTHER" id="PTHR36838:SF1">
    <property type="entry name" value="SLR1864 PROTEIN"/>
    <property type="match status" value="1"/>
</dbReference>
<feature type="transmembrane region" description="Helical" evidence="8">
    <location>
        <begin position="98"/>
        <end position="117"/>
    </location>
</feature>
<dbReference type="AlphaFoldDB" id="A0A410QAZ7"/>
<feature type="transmembrane region" description="Helical" evidence="8">
    <location>
        <begin position="278"/>
        <end position="300"/>
    </location>
</feature>
<dbReference type="GO" id="GO:0005886">
    <property type="term" value="C:plasma membrane"/>
    <property type="evidence" value="ECO:0007669"/>
    <property type="project" value="UniProtKB-SubCell"/>
</dbReference>
<gene>
    <name evidence="9" type="ORF">EQM13_05345</name>
</gene>
<feature type="transmembrane region" description="Helical" evidence="8">
    <location>
        <begin position="156"/>
        <end position="176"/>
    </location>
</feature>
<dbReference type="InterPro" id="IPR004776">
    <property type="entry name" value="Mem_transp_PIN-like"/>
</dbReference>
<feature type="transmembrane region" description="Helical" evidence="8">
    <location>
        <begin position="123"/>
        <end position="144"/>
    </location>
</feature>
<evidence type="ECO:0000313" key="10">
    <source>
        <dbReference type="Proteomes" id="UP000287969"/>
    </source>
</evidence>
<reference evidence="10" key="1">
    <citation type="submission" date="2019-01" db="EMBL/GenBank/DDBJ databases">
        <title>Draft genomes of a novel of Sporanaerobacter strains.</title>
        <authorList>
            <person name="Ma S."/>
        </authorList>
    </citation>
    <scope>NUCLEOTIDE SEQUENCE [LARGE SCALE GENOMIC DNA]</scope>
    <source>
        <strain evidence="10">NJN-17</strain>
    </source>
</reference>
<evidence type="ECO:0000256" key="5">
    <source>
        <dbReference type="ARBA" id="ARBA00022692"/>
    </source>
</evidence>
<keyword evidence="4" id="KW-1003">Cell membrane</keyword>
<proteinExistence type="inferred from homology"/>
<comment type="similarity">
    <text evidence="2">Belongs to the auxin efflux carrier (TC 2.A.69) family.</text>
</comment>
<dbReference type="Gene3D" id="1.20.1530.20">
    <property type="match status" value="1"/>
</dbReference>
<name>A0A410QAZ7_9FIRM</name>
<sequence length="304" mass="33921">MKAVVTIIRQMGIMYILMFIGFIVYRKKIIDEKGSRQMANLLVWVINPLVMLMSYQMEFSMEKLKQLGISFALSLVSMIIGIIIAEIIFKDNGNIDKLAVSFANGGFIGIPLVTNILGAENVFFLSAYFVCFWVLNYTYGIYRISEDKSLVSLKKILGNPGIIAIIVGFLIFISPVKLPKIVYDAFNFIGNTNTPIAMIVLGTYIAESGLTTLFTNKRTYFICFIKLIVIPLIMVGIYKLLPSSLNDIKKVLLIAMSAPVAVTVSMFSQIYGKDYKYAAQLVGLSTLLSLVTIPLIMHIADIVW</sequence>
<dbReference type="Proteomes" id="UP000287969">
    <property type="component" value="Chromosome"/>
</dbReference>
<feature type="transmembrane region" description="Helical" evidence="8">
    <location>
        <begin position="37"/>
        <end position="55"/>
    </location>
</feature>
<keyword evidence="7 8" id="KW-0472">Membrane</keyword>
<keyword evidence="10" id="KW-1185">Reference proteome</keyword>
<feature type="transmembrane region" description="Helical" evidence="8">
    <location>
        <begin position="67"/>
        <end position="89"/>
    </location>
</feature>
<evidence type="ECO:0000256" key="2">
    <source>
        <dbReference type="ARBA" id="ARBA00010145"/>
    </source>
</evidence>